<feature type="transmembrane region" description="Helical" evidence="1">
    <location>
        <begin position="135"/>
        <end position="157"/>
    </location>
</feature>
<dbReference type="KEGG" id="taut:V4D30_00825"/>
<evidence type="ECO:0000313" key="2">
    <source>
        <dbReference type="EMBL" id="XCH46836.1"/>
    </source>
</evidence>
<name>A0AAU8GWE3_9BACT</name>
<gene>
    <name evidence="2" type="ORF">V4D30_00825</name>
</gene>
<accession>A0AAU8GWE3</accession>
<feature type="transmembrane region" description="Helical" evidence="1">
    <location>
        <begin position="60"/>
        <end position="78"/>
    </location>
</feature>
<dbReference type="AlphaFoldDB" id="A0AAU8GWE3"/>
<reference evidence="2" key="1">
    <citation type="submission" date="2024-01" db="EMBL/GenBank/DDBJ databases">
        <title>The first autotrophic representatives of the genus Thermodesulfovibrio.</title>
        <authorList>
            <person name="Maltseva A.I."/>
            <person name="Elcheninov A.G."/>
            <person name="Kublanov I.V."/>
            <person name="Lebedinsky A.V."/>
            <person name="Frolov E.N."/>
        </authorList>
    </citation>
    <scope>NUCLEOTIDE SEQUENCE</scope>
    <source>
        <strain evidence="2">3907-1M</strain>
    </source>
</reference>
<evidence type="ECO:0000256" key="1">
    <source>
        <dbReference type="SAM" id="Phobius"/>
    </source>
</evidence>
<proteinExistence type="predicted"/>
<keyword evidence="1" id="KW-1133">Transmembrane helix</keyword>
<dbReference type="EMBL" id="CP144373">
    <property type="protein sequence ID" value="XCH46836.1"/>
    <property type="molecule type" value="Genomic_DNA"/>
</dbReference>
<keyword evidence="1" id="KW-0472">Membrane</keyword>
<protein>
    <submittedName>
        <fullName evidence="2">Uncharacterized protein</fullName>
    </submittedName>
</protein>
<feature type="transmembrane region" description="Helical" evidence="1">
    <location>
        <begin position="204"/>
        <end position="228"/>
    </location>
</feature>
<dbReference type="RefSeq" id="WP_353684359.1">
    <property type="nucleotide sequence ID" value="NZ_CP144373.1"/>
</dbReference>
<feature type="transmembrane region" description="Helical" evidence="1">
    <location>
        <begin position="98"/>
        <end position="123"/>
    </location>
</feature>
<organism evidence="2">
    <name type="scientific">Thermodesulfovibrio autotrophicus</name>
    <dbReference type="NCBI Taxonomy" id="3118333"/>
    <lineage>
        <taxon>Bacteria</taxon>
        <taxon>Pseudomonadati</taxon>
        <taxon>Nitrospirota</taxon>
        <taxon>Thermodesulfovibrionia</taxon>
        <taxon>Thermodesulfovibrionales</taxon>
        <taxon>Thermodesulfovibrionaceae</taxon>
        <taxon>Thermodesulfovibrio</taxon>
    </lineage>
</organism>
<keyword evidence="1" id="KW-0812">Transmembrane</keyword>
<sequence>MGKDSSVVIAQPSDIRAKGLLHALSEIQQFSAVEYRTSLPEGVVPIQPRMSFWSLAGKEAFVSTFYTFVTAPFSFAVFDKILPVFGSYNPNITDKIFSYLLSAAPTLALTMLIMFILTTRTYLGKTTENIVTHFLLSYIVVKLTVTLILAMTFMLIYERQLMEKFFIEECIKLVKSRFISPETKLLVYKFVDWLLEFREIIPKAIKFSVALHVGVAVVLYCSFLRAKYNAKKLARLRREWE</sequence>